<protein>
    <submittedName>
        <fullName evidence="3">DUF3298 and DUF4163 domain-containing protein</fullName>
    </submittedName>
</protein>
<dbReference type="EMBL" id="JADILZ010000009">
    <property type="protein sequence ID" value="MBO8477387.1"/>
    <property type="molecule type" value="Genomic_DNA"/>
</dbReference>
<dbReference type="InterPro" id="IPR037126">
    <property type="entry name" value="PdaC/RsiV-like_sf"/>
</dbReference>
<dbReference type="Proteomes" id="UP000823771">
    <property type="component" value="Unassembled WGS sequence"/>
</dbReference>
<accession>A0A9D9IRM4</accession>
<sequence length="255" mass="28058">MRNLVLTAASAVCALCAITSCNESLSTRTVESNGKFALAEGAADSLDIDIQVEYPETGLKGEALENFRKGLTANLFGEEYAEMDASGALEAYKNDRVSEYREANLPLLEESDGMSHSILSWSDYTYGKISGSHEGIISYTMTKYSYTGGAHGMTSVTSLNFDTRTGSLLSEADFFKEGYRSVLSDLLSRHLPGSLESPEDTSMLFVREIEPNGNFRVSEEGVTYIYNQYEIAPYVMGAIQVTVPWNELEGIYIKK</sequence>
<dbReference type="Gene3D" id="3.90.640.20">
    <property type="entry name" value="Heat-shock cognate protein, ATPase"/>
    <property type="match status" value="1"/>
</dbReference>
<proteinExistence type="predicted"/>
<feature type="domain" description="DUF3298" evidence="1">
    <location>
        <begin position="172"/>
        <end position="246"/>
    </location>
</feature>
<dbReference type="InterPro" id="IPR021729">
    <property type="entry name" value="DUF3298"/>
</dbReference>
<reference evidence="3" key="1">
    <citation type="submission" date="2020-10" db="EMBL/GenBank/DDBJ databases">
        <authorList>
            <person name="Gilroy R."/>
        </authorList>
    </citation>
    <scope>NUCLEOTIDE SEQUENCE</scope>
    <source>
        <strain evidence="3">2478</strain>
    </source>
</reference>
<reference evidence="3" key="2">
    <citation type="journal article" date="2021" name="PeerJ">
        <title>Extensive microbial diversity within the chicken gut microbiome revealed by metagenomics and culture.</title>
        <authorList>
            <person name="Gilroy R."/>
            <person name="Ravi A."/>
            <person name="Getino M."/>
            <person name="Pursley I."/>
            <person name="Horton D.L."/>
            <person name="Alikhan N.F."/>
            <person name="Baker D."/>
            <person name="Gharbi K."/>
            <person name="Hall N."/>
            <person name="Watson M."/>
            <person name="Adriaenssens E.M."/>
            <person name="Foster-Nyarko E."/>
            <person name="Jarju S."/>
            <person name="Secka A."/>
            <person name="Antonio M."/>
            <person name="Oren A."/>
            <person name="Chaudhuri R.R."/>
            <person name="La Ragione R."/>
            <person name="Hildebrand F."/>
            <person name="Pallen M.J."/>
        </authorList>
    </citation>
    <scope>NUCLEOTIDE SEQUENCE</scope>
    <source>
        <strain evidence="3">2478</strain>
    </source>
</reference>
<gene>
    <name evidence="3" type="ORF">IAB80_00560</name>
</gene>
<dbReference type="InterPro" id="IPR025303">
    <property type="entry name" value="PdaC"/>
</dbReference>
<feature type="domain" description="Deacetylase PdaC" evidence="2">
    <location>
        <begin position="89"/>
        <end position="154"/>
    </location>
</feature>
<dbReference type="AlphaFoldDB" id="A0A9D9IRM4"/>
<dbReference type="Gene3D" id="3.30.565.40">
    <property type="entry name" value="Fervidobacterium nodosum Rt17-B1 like"/>
    <property type="match status" value="1"/>
</dbReference>
<evidence type="ECO:0000259" key="2">
    <source>
        <dbReference type="Pfam" id="PF13739"/>
    </source>
</evidence>
<evidence type="ECO:0000313" key="4">
    <source>
        <dbReference type="Proteomes" id="UP000823771"/>
    </source>
</evidence>
<comment type="caution">
    <text evidence="3">The sequence shown here is derived from an EMBL/GenBank/DDBJ whole genome shotgun (WGS) entry which is preliminary data.</text>
</comment>
<evidence type="ECO:0000259" key="1">
    <source>
        <dbReference type="Pfam" id="PF11738"/>
    </source>
</evidence>
<evidence type="ECO:0000313" key="3">
    <source>
        <dbReference type="EMBL" id="MBO8477387.1"/>
    </source>
</evidence>
<dbReference type="Pfam" id="PF11738">
    <property type="entry name" value="DUF3298"/>
    <property type="match status" value="1"/>
</dbReference>
<dbReference type="PROSITE" id="PS51257">
    <property type="entry name" value="PROKAR_LIPOPROTEIN"/>
    <property type="match status" value="1"/>
</dbReference>
<organism evidence="3 4">
    <name type="scientific">Candidatus Cryptobacteroides excrementipullorum</name>
    <dbReference type="NCBI Taxonomy" id="2840761"/>
    <lineage>
        <taxon>Bacteria</taxon>
        <taxon>Pseudomonadati</taxon>
        <taxon>Bacteroidota</taxon>
        <taxon>Bacteroidia</taxon>
        <taxon>Bacteroidales</taxon>
        <taxon>Candidatus Cryptobacteroides</taxon>
    </lineage>
</organism>
<name>A0A9D9IRM4_9BACT</name>
<dbReference type="Pfam" id="PF13739">
    <property type="entry name" value="PdaC"/>
    <property type="match status" value="1"/>
</dbReference>